<gene>
    <name evidence="11" type="ORF">GGR00_002508</name>
</gene>
<comment type="caution">
    <text evidence="11">The sequence shown here is derived from an EMBL/GenBank/DDBJ whole genome shotgun (WGS) entry which is preliminary data.</text>
</comment>
<keyword evidence="11" id="KW-0645">Protease</keyword>
<accession>A0A7X0F847</accession>
<dbReference type="PROSITE" id="PS51724">
    <property type="entry name" value="SPOR"/>
    <property type="match status" value="1"/>
</dbReference>
<evidence type="ECO:0000256" key="4">
    <source>
        <dbReference type="ARBA" id="ARBA00022960"/>
    </source>
</evidence>
<feature type="domain" description="SPOR" evidence="10">
    <location>
        <begin position="314"/>
        <end position="399"/>
    </location>
</feature>
<dbReference type="Gene3D" id="3.30.70.1070">
    <property type="entry name" value="Sporulation related repeat"/>
    <property type="match status" value="1"/>
</dbReference>
<dbReference type="SUPFAM" id="SSF56601">
    <property type="entry name" value="beta-lactamase/transpeptidase-like"/>
    <property type="match status" value="1"/>
</dbReference>
<dbReference type="InterPro" id="IPR001967">
    <property type="entry name" value="Peptidase_S11_N"/>
</dbReference>
<keyword evidence="2" id="KW-0732">Signal</keyword>
<evidence type="ECO:0000313" key="11">
    <source>
        <dbReference type="EMBL" id="MBB6354724.1"/>
    </source>
</evidence>
<dbReference type="GO" id="GO:0009002">
    <property type="term" value="F:serine-type D-Ala-D-Ala carboxypeptidase activity"/>
    <property type="evidence" value="ECO:0007669"/>
    <property type="project" value="UniProtKB-EC"/>
</dbReference>
<evidence type="ECO:0000256" key="6">
    <source>
        <dbReference type="ARBA" id="ARBA00023316"/>
    </source>
</evidence>
<comment type="similarity">
    <text evidence="1 9">Belongs to the peptidase S11 family.</text>
</comment>
<evidence type="ECO:0000256" key="3">
    <source>
        <dbReference type="ARBA" id="ARBA00022801"/>
    </source>
</evidence>
<dbReference type="Proteomes" id="UP000536262">
    <property type="component" value="Unassembled WGS sequence"/>
</dbReference>
<evidence type="ECO:0000313" key="12">
    <source>
        <dbReference type="Proteomes" id="UP000536262"/>
    </source>
</evidence>
<proteinExistence type="inferred from homology"/>
<dbReference type="SUPFAM" id="SSF110997">
    <property type="entry name" value="Sporulation related repeat"/>
    <property type="match status" value="1"/>
</dbReference>
<dbReference type="GO" id="GO:0008360">
    <property type="term" value="P:regulation of cell shape"/>
    <property type="evidence" value="ECO:0007669"/>
    <property type="project" value="UniProtKB-KW"/>
</dbReference>
<dbReference type="InterPro" id="IPR012338">
    <property type="entry name" value="Beta-lactam/transpept-like"/>
</dbReference>
<evidence type="ECO:0000256" key="9">
    <source>
        <dbReference type="RuleBase" id="RU004016"/>
    </source>
</evidence>
<dbReference type="PRINTS" id="PR00725">
    <property type="entry name" value="DADACBPTASE1"/>
</dbReference>
<sequence>MMQALRAARGVRTFFGALFAVAVVMLGTGATMAETSWVVLDADRGVVLAEQGGSRIQPPASLAKMMTLYITFEAIRDGRLRWDDRIVMSRHASMKIPTKLWVKPGDTISVREAVDGMIVVSANDAAAAIGERLAGSEAAFGRLMTRQGRRLGMKHTVFTNPSGLTDGLRQTTTARDMAVLGLALQREFPKEYRLFSQPSLVFRGKRRKGHNNLMYRHDGVDGIKTGYTSVAGYNIASSATLNGHRLIGVVLGGKTARKRDEQMAALLTRFSRQKGVTAPTPLVALAVPVPTPRPPMEVAMDDSMIEQGDGGFPASALTGWHIQIAALPGQEAARALLDKVTKSVRSVHAGASAQIEPTIRNGKTLYRARFEGFDDEATAKRACAVIQRKRLDCIAAESP</sequence>
<dbReference type="Gene3D" id="3.40.710.10">
    <property type="entry name" value="DD-peptidase/beta-lactamase superfamily"/>
    <property type="match status" value="1"/>
</dbReference>
<dbReference type="InterPro" id="IPR018044">
    <property type="entry name" value="Peptidase_S11"/>
</dbReference>
<dbReference type="GO" id="GO:0006508">
    <property type="term" value="P:proteolysis"/>
    <property type="evidence" value="ECO:0007669"/>
    <property type="project" value="InterPro"/>
</dbReference>
<evidence type="ECO:0000256" key="2">
    <source>
        <dbReference type="ARBA" id="ARBA00022729"/>
    </source>
</evidence>
<dbReference type="PANTHER" id="PTHR21581:SF6">
    <property type="entry name" value="TRAFFICKING PROTEIN PARTICLE COMPLEX SUBUNIT 12"/>
    <property type="match status" value="1"/>
</dbReference>
<keyword evidence="6" id="KW-0961">Cell wall biogenesis/degradation</keyword>
<dbReference type="InterPro" id="IPR036680">
    <property type="entry name" value="SPOR-like_sf"/>
</dbReference>
<reference evidence="11 12" key="1">
    <citation type="submission" date="2020-08" db="EMBL/GenBank/DDBJ databases">
        <title>Genomic Encyclopedia of Type Strains, Phase IV (KMG-IV): sequencing the most valuable type-strain genomes for metagenomic binning, comparative biology and taxonomic classification.</title>
        <authorList>
            <person name="Goeker M."/>
        </authorList>
    </citation>
    <scope>NUCLEOTIDE SEQUENCE [LARGE SCALE GENOMIC DNA]</scope>
    <source>
        <strain evidence="11 12">DSM 7051</strain>
    </source>
</reference>
<keyword evidence="5" id="KW-0573">Peptidoglycan synthesis</keyword>
<keyword evidence="3 11" id="KW-0378">Hydrolase</keyword>
<evidence type="ECO:0000256" key="7">
    <source>
        <dbReference type="PIRSR" id="PIRSR618044-1"/>
    </source>
</evidence>
<dbReference type="EMBL" id="JACHOU010000004">
    <property type="protein sequence ID" value="MBB6354724.1"/>
    <property type="molecule type" value="Genomic_DNA"/>
</dbReference>
<dbReference type="Pfam" id="PF05036">
    <property type="entry name" value="SPOR"/>
    <property type="match status" value="1"/>
</dbReference>
<evidence type="ECO:0000256" key="5">
    <source>
        <dbReference type="ARBA" id="ARBA00022984"/>
    </source>
</evidence>
<keyword evidence="12" id="KW-1185">Reference proteome</keyword>
<feature type="active site" description="Acyl-ester intermediate" evidence="7">
    <location>
        <position position="64"/>
    </location>
</feature>
<name>A0A7X0F847_9HYPH</name>
<evidence type="ECO:0000256" key="8">
    <source>
        <dbReference type="PIRSR" id="PIRSR618044-2"/>
    </source>
</evidence>
<protein>
    <submittedName>
        <fullName evidence="11">D-alanyl-D-alanine carboxypeptidase/D-alanyl-D-alanine carboxypeptidase (Penicillin-binding protein 5/6)</fullName>
        <ecNumber evidence="11">3.4.16.4</ecNumber>
    </submittedName>
</protein>
<keyword evidence="11" id="KW-0121">Carboxypeptidase</keyword>
<keyword evidence="4" id="KW-0133">Cell shape</keyword>
<dbReference type="GO" id="GO:0042834">
    <property type="term" value="F:peptidoglycan binding"/>
    <property type="evidence" value="ECO:0007669"/>
    <property type="project" value="InterPro"/>
</dbReference>
<dbReference type="GO" id="GO:0071555">
    <property type="term" value="P:cell wall organization"/>
    <property type="evidence" value="ECO:0007669"/>
    <property type="project" value="UniProtKB-KW"/>
</dbReference>
<dbReference type="Pfam" id="PF00768">
    <property type="entry name" value="Peptidase_S11"/>
    <property type="match status" value="1"/>
</dbReference>
<evidence type="ECO:0000259" key="10">
    <source>
        <dbReference type="PROSITE" id="PS51724"/>
    </source>
</evidence>
<dbReference type="InterPro" id="IPR007730">
    <property type="entry name" value="SPOR-like_dom"/>
</dbReference>
<feature type="active site" description="Acyl-ester intermediate" evidence="7">
    <location>
        <position position="61"/>
    </location>
</feature>
<dbReference type="GO" id="GO:0009252">
    <property type="term" value="P:peptidoglycan biosynthetic process"/>
    <property type="evidence" value="ECO:0007669"/>
    <property type="project" value="UniProtKB-KW"/>
</dbReference>
<organism evidence="11 12">
    <name type="scientific">Aminobacter aganoensis</name>
    <dbReference type="NCBI Taxonomy" id="83264"/>
    <lineage>
        <taxon>Bacteria</taxon>
        <taxon>Pseudomonadati</taxon>
        <taxon>Pseudomonadota</taxon>
        <taxon>Alphaproteobacteria</taxon>
        <taxon>Hyphomicrobiales</taxon>
        <taxon>Phyllobacteriaceae</taxon>
        <taxon>Aminobacter</taxon>
    </lineage>
</organism>
<feature type="binding site" evidence="8">
    <location>
        <position position="224"/>
    </location>
    <ligand>
        <name>substrate</name>
    </ligand>
</feature>
<feature type="active site" evidence="7">
    <location>
        <position position="121"/>
    </location>
</feature>
<dbReference type="AlphaFoldDB" id="A0A7X0F847"/>
<evidence type="ECO:0000256" key="1">
    <source>
        <dbReference type="ARBA" id="ARBA00007164"/>
    </source>
</evidence>
<dbReference type="PANTHER" id="PTHR21581">
    <property type="entry name" value="D-ALANYL-D-ALANINE CARBOXYPEPTIDASE"/>
    <property type="match status" value="1"/>
</dbReference>
<dbReference type="EC" id="3.4.16.4" evidence="11"/>